<sequence>MAPARRHRIGASRRRREDDGEDEGSTVGHIEEDDDSMSDGSLPSHLGDDDDADGEGSDLSEDESSVTQHGGATRNGHVHAGGGGKTGGGGVSSGEKLDVPFKPTLTATVSDTEAMLKGLKLSGSPGQEMEEIEFDNLPKAEHKIGRPPSAPPLESRRETFAERKRREHEEYIKARDENPAFVPTRGGFFLHDKRSTDGSSNGHRSHANRSKSRPYGLIVDGNVGRRQKPDASDGQWTHDLHDTVVRDDKPTFTPPSHPLQNNASAGFTNGSATVTVAPRSTPPNRSFSTTLLIGNVPVRVFLPGMEAAIPFAAVPKRQYTRLPQHRPPLRRDKPVRISLPGSPPKYILPAPERSFIFIPRALRPNQQSFRGRGRGGGYYAGRRPSFYHPGSAYSPSISMSRRSSLREGMHSPAASVLSRQNVAVGESKPIVRLPPSVRPPGVMVPGGPIVSTIPVLPPANTAYRETRGGPMTMHQPRPQKTVSLADIESPASFNFNPPQPQQEQPFHQQVPVVMAAPGYGSDGTYIHGRHPSHPSQPSGTPLSHIPERAIHAAPFQPYGQPTYYPAGYPTYYVPSNEYPHYTPPTVNNGMAYGPPPPHPAQLPPGPQAGGQQYMLHAAPPPPPSAPPHTTVEQQAPHTGTVAHEANGTVYFYDAQDLYHPNAAYNATGGVVGMGGMMTPPGMTYYYPQSSGVYYPSQ</sequence>
<keyword evidence="6" id="KW-0507">mRNA processing</keyword>
<dbReference type="GO" id="GO:0008380">
    <property type="term" value="P:RNA splicing"/>
    <property type="evidence" value="ECO:0007669"/>
    <property type="project" value="UniProtKB-KW"/>
</dbReference>
<keyword evidence="11" id="KW-0508">mRNA splicing</keyword>
<evidence type="ECO:0000256" key="6">
    <source>
        <dbReference type="ARBA" id="ARBA00022664"/>
    </source>
</evidence>
<evidence type="ECO:0000259" key="14">
    <source>
        <dbReference type="SMART" id="SM01044"/>
    </source>
</evidence>
<organism evidence="15 16">
    <name type="scientific">Talaromyces stipitatus (strain ATCC 10500 / CBS 375.48 / QM 6759 / NRRL 1006)</name>
    <name type="common">Penicillium stipitatum</name>
    <dbReference type="NCBI Taxonomy" id="441959"/>
    <lineage>
        <taxon>Eukaryota</taxon>
        <taxon>Fungi</taxon>
        <taxon>Dikarya</taxon>
        <taxon>Ascomycota</taxon>
        <taxon>Pezizomycotina</taxon>
        <taxon>Eurotiomycetes</taxon>
        <taxon>Eurotiomycetidae</taxon>
        <taxon>Eurotiales</taxon>
        <taxon>Trichocomaceae</taxon>
        <taxon>Talaromyces</taxon>
        <taxon>Talaromyces sect. Talaromyces</taxon>
    </lineage>
</organism>
<dbReference type="GO" id="GO:0051028">
    <property type="term" value="P:mRNA transport"/>
    <property type="evidence" value="ECO:0007669"/>
    <property type="project" value="UniProtKB-KW"/>
</dbReference>
<dbReference type="GO" id="GO:0000184">
    <property type="term" value="P:nuclear-transcribed mRNA catabolic process, nonsense-mediated decay"/>
    <property type="evidence" value="ECO:0007669"/>
    <property type="project" value="UniProtKB-KW"/>
</dbReference>
<dbReference type="GO" id="GO:0006397">
    <property type="term" value="P:mRNA processing"/>
    <property type="evidence" value="ECO:0007669"/>
    <property type="project" value="UniProtKB-KW"/>
</dbReference>
<name>B8MNM1_TALSN</name>
<feature type="region of interest" description="Disordered" evidence="13">
    <location>
        <begin position="1"/>
        <end position="103"/>
    </location>
</feature>
<keyword evidence="12" id="KW-0539">Nucleus</keyword>
<dbReference type="PANTHER" id="PTHR46837">
    <property type="entry name" value="PROTEIN MLN51 HOMOLOG"/>
    <property type="match status" value="1"/>
</dbReference>
<dbReference type="HOGENOM" id="CLU_018142_0_0_1"/>
<dbReference type="OrthoDB" id="5413466at2759"/>
<dbReference type="InParanoid" id="B8MNM1"/>
<dbReference type="GO" id="GO:0003729">
    <property type="term" value="F:mRNA binding"/>
    <property type="evidence" value="ECO:0007669"/>
    <property type="project" value="InterPro"/>
</dbReference>
<dbReference type="PANTHER" id="PTHR46837:SF5">
    <property type="entry name" value="PROTEIN MLN51 HOMOLOG"/>
    <property type="match status" value="1"/>
</dbReference>
<evidence type="ECO:0000256" key="9">
    <source>
        <dbReference type="ARBA" id="ARBA00022884"/>
    </source>
</evidence>
<dbReference type="OMA" id="HPPRYIF"/>
<evidence type="ECO:0000256" key="3">
    <source>
        <dbReference type="ARBA" id="ARBA00009548"/>
    </source>
</evidence>
<dbReference type="GO" id="GO:0035145">
    <property type="term" value="C:exon-exon junction complex"/>
    <property type="evidence" value="ECO:0007669"/>
    <property type="project" value="InterPro"/>
</dbReference>
<feature type="compositionally biased region" description="Gly residues" evidence="13">
    <location>
        <begin position="79"/>
        <end position="92"/>
    </location>
</feature>
<dbReference type="AlphaFoldDB" id="B8MNM1"/>
<dbReference type="Proteomes" id="UP000001745">
    <property type="component" value="Unassembled WGS sequence"/>
</dbReference>
<keyword evidence="4" id="KW-0813">Transport</keyword>
<dbReference type="GO" id="GO:0006417">
    <property type="term" value="P:regulation of translation"/>
    <property type="evidence" value="ECO:0007669"/>
    <property type="project" value="UniProtKB-KW"/>
</dbReference>
<dbReference type="PhylomeDB" id="B8MNM1"/>
<dbReference type="RefSeq" id="XP_002486348.1">
    <property type="nucleotide sequence ID" value="XM_002486303.1"/>
</dbReference>
<gene>
    <name evidence="15" type="ORF">TSTA_103340</name>
</gene>
<feature type="compositionally biased region" description="Basic and acidic residues" evidence="13">
    <location>
        <begin position="154"/>
        <end position="167"/>
    </location>
</feature>
<feature type="compositionally biased region" description="Basic residues" evidence="13">
    <location>
        <begin position="203"/>
        <end position="212"/>
    </location>
</feature>
<dbReference type="GO" id="GO:0005737">
    <property type="term" value="C:cytoplasm"/>
    <property type="evidence" value="ECO:0007669"/>
    <property type="project" value="UniProtKB-SubCell"/>
</dbReference>
<dbReference type="InterPro" id="IPR018545">
    <property type="entry name" value="Btz_dom"/>
</dbReference>
<feature type="region of interest" description="Disordered" evidence="13">
    <location>
        <begin position="191"/>
        <end position="238"/>
    </location>
</feature>
<evidence type="ECO:0000256" key="7">
    <source>
        <dbReference type="ARBA" id="ARBA00022816"/>
    </source>
</evidence>
<feature type="region of interest" description="Disordered" evidence="13">
    <location>
        <begin position="136"/>
        <end position="167"/>
    </location>
</feature>
<dbReference type="VEuPathDB" id="FungiDB:TSTA_103340"/>
<evidence type="ECO:0000256" key="13">
    <source>
        <dbReference type="SAM" id="MobiDB-lite"/>
    </source>
</evidence>
<dbReference type="GeneID" id="8103037"/>
<keyword evidence="16" id="KW-1185">Reference proteome</keyword>
<evidence type="ECO:0000256" key="12">
    <source>
        <dbReference type="ARBA" id="ARBA00023242"/>
    </source>
</evidence>
<comment type="similarity">
    <text evidence="3">Belongs to the CASC3 family.</text>
</comment>
<evidence type="ECO:0000256" key="11">
    <source>
        <dbReference type="ARBA" id="ARBA00023187"/>
    </source>
</evidence>
<feature type="region of interest" description="Disordered" evidence="13">
    <location>
        <begin position="324"/>
        <end position="343"/>
    </location>
</feature>
<evidence type="ECO:0000256" key="4">
    <source>
        <dbReference type="ARBA" id="ARBA00022448"/>
    </source>
</evidence>
<evidence type="ECO:0000256" key="10">
    <source>
        <dbReference type="ARBA" id="ARBA00023161"/>
    </source>
</evidence>
<keyword evidence="10" id="KW-0866">Nonsense-mediated mRNA decay</keyword>
<feature type="compositionally biased region" description="Basic residues" evidence="13">
    <location>
        <begin position="1"/>
        <end position="14"/>
    </location>
</feature>
<dbReference type="InterPro" id="IPR044796">
    <property type="entry name" value="MLN51_plant"/>
</dbReference>
<dbReference type="EMBL" id="EQ962658">
    <property type="protein sequence ID" value="EED14110.1"/>
    <property type="molecule type" value="Genomic_DNA"/>
</dbReference>
<evidence type="ECO:0000256" key="5">
    <source>
        <dbReference type="ARBA" id="ARBA00022490"/>
    </source>
</evidence>
<evidence type="ECO:0000256" key="2">
    <source>
        <dbReference type="ARBA" id="ARBA00004496"/>
    </source>
</evidence>
<evidence type="ECO:0000256" key="8">
    <source>
        <dbReference type="ARBA" id="ARBA00022845"/>
    </source>
</evidence>
<protein>
    <recommendedName>
        <fullName evidence="14">Btz domain-containing protein</fullName>
    </recommendedName>
</protein>
<evidence type="ECO:0000313" key="16">
    <source>
        <dbReference type="Proteomes" id="UP000001745"/>
    </source>
</evidence>
<keyword evidence="8" id="KW-0810">Translation regulation</keyword>
<keyword evidence="7" id="KW-0509">mRNA transport</keyword>
<dbReference type="Pfam" id="PF09405">
    <property type="entry name" value="Btz"/>
    <property type="match status" value="1"/>
</dbReference>
<dbReference type="STRING" id="441959.B8MNM1"/>
<comment type="subcellular location">
    <subcellularLocation>
        <location evidence="2">Cytoplasm</location>
    </subcellularLocation>
    <subcellularLocation>
        <location evidence="1">Nucleus</location>
    </subcellularLocation>
</comment>
<dbReference type="SMART" id="SM01044">
    <property type="entry name" value="Btz"/>
    <property type="match status" value="1"/>
</dbReference>
<reference evidence="16" key="1">
    <citation type="journal article" date="2015" name="Genome Announc.">
        <title>Genome sequence of the AIDS-associated pathogen Penicillium marneffei (ATCC18224) and its near taxonomic relative Talaromyces stipitatus (ATCC10500).</title>
        <authorList>
            <person name="Nierman W.C."/>
            <person name="Fedorova-Abrams N.D."/>
            <person name="Andrianopoulos A."/>
        </authorList>
    </citation>
    <scope>NUCLEOTIDE SEQUENCE [LARGE SCALE GENOMIC DNA]</scope>
    <source>
        <strain evidence="16">ATCC 10500 / CBS 375.48 / QM 6759 / NRRL 1006</strain>
    </source>
</reference>
<feature type="domain" description="Btz" evidence="14">
    <location>
        <begin position="135"/>
        <end position="274"/>
    </location>
</feature>
<evidence type="ECO:0000313" key="15">
    <source>
        <dbReference type="EMBL" id="EED14110.1"/>
    </source>
</evidence>
<accession>B8MNM1</accession>
<keyword evidence="9" id="KW-0694">RNA-binding</keyword>
<feature type="compositionally biased region" description="Basic and acidic residues" evidence="13">
    <location>
        <begin position="227"/>
        <end position="238"/>
    </location>
</feature>
<dbReference type="eggNOG" id="ENOG502QUZZ">
    <property type="taxonomic scope" value="Eukaryota"/>
</dbReference>
<feature type="compositionally biased region" description="Acidic residues" evidence="13">
    <location>
        <begin position="48"/>
        <end position="64"/>
    </location>
</feature>
<evidence type="ECO:0000256" key="1">
    <source>
        <dbReference type="ARBA" id="ARBA00004123"/>
    </source>
</evidence>
<proteinExistence type="inferred from homology"/>
<keyword evidence="5" id="KW-0963">Cytoplasm</keyword>